<sequence>MAAQRLHHRLSVAVITGLVPLVSQADLYSLKIENDIIASDSDGHYSNGVELMRSFRPESDHWSVRLAGTTPNWLVSDIDYVTYRFGHQLYTPNEIEATELIEEDRPYAGLLFVGVSMFGDIARDGWREVSGLHMDAGLVGPGAGGKRIQRGVHKVTGSDEPKGWNHQLSNEPFVNVGYQRRWWLQHRFAGLELEYGPSLGVSLGNLYTYGSAGLGLRIGQGLERSFSLPSVAPAQGGSTYFDQNGGFAWSLFANLEGRYMAHNMLLDGNTFTDSHSVDSREWVGDTKAGVALTWNSWQMAFASVWRTREFHGQAEHDQFGSLTLSAWF</sequence>
<reference evidence="2" key="1">
    <citation type="submission" date="2016-10" db="EMBL/GenBank/DDBJ databases">
        <authorList>
            <person name="Varghese N."/>
            <person name="Submissions S."/>
        </authorList>
    </citation>
    <scope>NUCLEOTIDE SEQUENCE [LARGE SCALE GENOMIC DNA]</scope>
    <source>
        <strain evidence="2">2SM5</strain>
    </source>
</reference>
<dbReference type="EMBL" id="LT629748">
    <property type="protein sequence ID" value="SDR89605.1"/>
    <property type="molecule type" value="Genomic_DNA"/>
</dbReference>
<evidence type="ECO:0008006" key="3">
    <source>
        <dbReference type="Google" id="ProtNLM"/>
    </source>
</evidence>
<evidence type="ECO:0000313" key="2">
    <source>
        <dbReference type="Proteomes" id="UP000243426"/>
    </source>
</evidence>
<dbReference type="OrthoDB" id="9776275at2"/>
<protein>
    <recommendedName>
        <fullName evidence="3">Outer membrane protein</fullName>
    </recommendedName>
</protein>
<dbReference type="Proteomes" id="UP000243426">
    <property type="component" value="Chromosome I"/>
</dbReference>
<dbReference type="AlphaFoldDB" id="A0A1H1MT84"/>
<organism evidence="1 2">
    <name type="scientific">Halopseudomonas litoralis</name>
    <dbReference type="NCBI Taxonomy" id="797277"/>
    <lineage>
        <taxon>Bacteria</taxon>
        <taxon>Pseudomonadati</taxon>
        <taxon>Pseudomonadota</taxon>
        <taxon>Gammaproteobacteria</taxon>
        <taxon>Pseudomonadales</taxon>
        <taxon>Pseudomonadaceae</taxon>
        <taxon>Halopseudomonas</taxon>
    </lineage>
</organism>
<proteinExistence type="predicted"/>
<evidence type="ECO:0000313" key="1">
    <source>
        <dbReference type="EMBL" id="SDR89605.1"/>
    </source>
</evidence>
<accession>A0A1H1MT84</accession>
<gene>
    <name evidence="1" type="ORF">SAMN05216198_0709</name>
</gene>
<name>A0A1H1MT84_9GAMM</name>
<dbReference type="RefSeq" id="WP_090272053.1">
    <property type="nucleotide sequence ID" value="NZ_LT629748.1"/>
</dbReference>
<dbReference type="Pfam" id="PF09982">
    <property type="entry name" value="LpxR"/>
    <property type="match status" value="1"/>
</dbReference>
<dbReference type="Gene3D" id="2.40.128.140">
    <property type="entry name" value="Outer membrane protein"/>
    <property type="match status" value="1"/>
</dbReference>
<dbReference type="InterPro" id="IPR018707">
    <property type="entry name" value="LpxR"/>
</dbReference>
<keyword evidence="2" id="KW-1185">Reference proteome</keyword>
<dbReference type="InterPro" id="IPR037107">
    <property type="entry name" value="Put_OMP_sf"/>
</dbReference>